<comment type="caution">
    <text evidence="1">The sequence shown here is derived from an EMBL/GenBank/DDBJ whole genome shotgun (WGS) entry which is preliminary data.</text>
</comment>
<dbReference type="PANTHER" id="PTHR33103:SF19">
    <property type="entry name" value="OS09G0544700 PROTEIN"/>
    <property type="match status" value="1"/>
</dbReference>
<proteinExistence type="predicted"/>
<sequence length="112" mass="12754">MSKKVSYVARTTANEVSAGKGFFVQGVVTYVVMDDLVVKPMSVISSTTLLNKFNVKDLSAFEEKVVDFKMYEDLSHFSILYMSLKGPNNEEYVKDLMGRPNDEKPHYDQQKD</sequence>
<accession>A0A7J0E6Z3</accession>
<name>A0A7J0E6Z3_9ERIC</name>
<dbReference type="Pfam" id="PF05056">
    <property type="entry name" value="DUF674"/>
    <property type="match status" value="1"/>
</dbReference>
<evidence type="ECO:0000313" key="1">
    <source>
        <dbReference type="EMBL" id="GFY82208.1"/>
    </source>
</evidence>
<reference evidence="1 2" key="1">
    <citation type="submission" date="2019-07" db="EMBL/GenBank/DDBJ databases">
        <title>De Novo Assembly of kiwifruit Actinidia rufa.</title>
        <authorList>
            <person name="Sugita-Konishi S."/>
            <person name="Sato K."/>
            <person name="Mori E."/>
            <person name="Abe Y."/>
            <person name="Kisaki G."/>
            <person name="Hamano K."/>
            <person name="Suezawa K."/>
            <person name="Otani M."/>
            <person name="Fukuda T."/>
            <person name="Manabe T."/>
            <person name="Gomi K."/>
            <person name="Tabuchi M."/>
            <person name="Akimitsu K."/>
            <person name="Kataoka I."/>
        </authorList>
    </citation>
    <scope>NUCLEOTIDE SEQUENCE [LARGE SCALE GENOMIC DNA]</scope>
    <source>
        <strain evidence="2">cv. Fuchu</strain>
    </source>
</reference>
<organism evidence="1 2">
    <name type="scientific">Actinidia rufa</name>
    <dbReference type="NCBI Taxonomy" id="165716"/>
    <lineage>
        <taxon>Eukaryota</taxon>
        <taxon>Viridiplantae</taxon>
        <taxon>Streptophyta</taxon>
        <taxon>Embryophyta</taxon>
        <taxon>Tracheophyta</taxon>
        <taxon>Spermatophyta</taxon>
        <taxon>Magnoliopsida</taxon>
        <taxon>eudicotyledons</taxon>
        <taxon>Gunneridae</taxon>
        <taxon>Pentapetalae</taxon>
        <taxon>asterids</taxon>
        <taxon>Ericales</taxon>
        <taxon>Actinidiaceae</taxon>
        <taxon>Actinidia</taxon>
    </lineage>
</organism>
<keyword evidence="2" id="KW-1185">Reference proteome</keyword>
<dbReference type="AlphaFoldDB" id="A0A7J0E6Z3"/>
<dbReference type="OrthoDB" id="2014278at2759"/>
<dbReference type="InterPro" id="IPR007750">
    <property type="entry name" value="DUF674"/>
</dbReference>
<protein>
    <submittedName>
        <fullName evidence="1">Uncharacterized protein</fullName>
    </submittedName>
</protein>
<evidence type="ECO:0000313" key="2">
    <source>
        <dbReference type="Proteomes" id="UP000585474"/>
    </source>
</evidence>
<dbReference type="EMBL" id="BJWL01000002">
    <property type="protein sequence ID" value="GFY82208.1"/>
    <property type="molecule type" value="Genomic_DNA"/>
</dbReference>
<dbReference type="Proteomes" id="UP000585474">
    <property type="component" value="Unassembled WGS sequence"/>
</dbReference>
<gene>
    <name evidence="1" type="ORF">Acr_02g0004480</name>
</gene>
<dbReference type="PANTHER" id="PTHR33103">
    <property type="entry name" value="OS01G0153900 PROTEIN"/>
    <property type="match status" value="1"/>
</dbReference>